<comment type="caution">
    <text evidence="3">The sequence shown here is derived from an EMBL/GenBank/DDBJ whole genome shotgun (WGS) entry which is preliminary data.</text>
</comment>
<accession>A0ABC8JQM1</accession>
<feature type="compositionally biased region" description="Acidic residues" evidence="2">
    <location>
        <begin position="85"/>
        <end position="95"/>
    </location>
</feature>
<feature type="compositionally biased region" description="Polar residues" evidence="2">
    <location>
        <begin position="513"/>
        <end position="527"/>
    </location>
</feature>
<reference evidence="3 4" key="1">
    <citation type="submission" date="2022-03" db="EMBL/GenBank/DDBJ databases">
        <authorList>
            <person name="Macdonald S."/>
            <person name="Ahmed S."/>
            <person name="Newling K."/>
        </authorList>
    </citation>
    <scope>NUCLEOTIDE SEQUENCE [LARGE SCALE GENOMIC DNA]</scope>
</reference>
<feature type="coiled-coil region" evidence="1">
    <location>
        <begin position="232"/>
        <end position="376"/>
    </location>
</feature>
<dbReference type="PANTHER" id="PTHR31071">
    <property type="entry name" value="GB|AAF24581.1"/>
    <property type="match status" value="1"/>
</dbReference>
<dbReference type="InterPro" id="IPR043424">
    <property type="entry name" value="BLT-like"/>
</dbReference>
<organism evidence="3 4">
    <name type="scientific">Eruca vesicaria subsp. sativa</name>
    <name type="common">Garden rocket</name>
    <name type="synonym">Eruca sativa</name>
    <dbReference type="NCBI Taxonomy" id="29727"/>
    <lineage>
        <taxon>Eukaryota</taxon>
        <taxon>Viridiplantae</taxon>
        <taxon>Streptophyta</taxon>
        <taxon>Embryophyta</taxon>
        <taxon>Tracheophyta</taxon>
        <taxon>Spermatophyta</taxon>
        <taxon>Magnoliopsida</taxon>
        <taxon>eudicotyledons</taxon>
        <taxon>Gunneridae</taxon>
        <taxon>Pentapetalae</taxon>
        <taxon>rosids</taxon>
        <taxon>malvids</taxon>
        <taxon>Brassicales</taxon>
        <taxon>Brassicaceae</taxon>
        <taxon>Brassiceae</taxon>
        <taxon>Eruca</taxon>
    </lineage>
</organism>
<evidence type="ECO:0000256" key="1">
    <source>
        <dbReference type="SAM" id="Coils"/>
    </source>
</evidence>
<gene>
    <name evidence="3" type="ORF">ERUC_LOCUS13534</name>
</gene>
<dbReference type="PANTHER" id="PTHR31071:SF2">
    <property type="entry name" value="ACTIN CYTOSKELETON-REGULATORY COMPLEX PAN-LIKE PROTEIN"/>
    <property type="match status" value="1"/>
</dbReference>
<evidence type="ECO:0000256" key="2">
    <source>
        <dbReference type="SAM" id="MobiDB-lite"/>
    </source>
</evidence>
<feature type="compositionally biased region" description="Polar residues" evidence="2">
    <location>
        <begin position="7"/>
        <end position="24"/>
    </location>
</feature>
<dbReference type="EMBL" id="CAKOAT010127932">
    <property type="protein sequence ID" value="CAH8335363.1"/>
    <property type="molecule type" value="Genomic_DNA"/>
</dbReference>
<keyword evidence="1" id="KW-0175">Coiled coil</keyword>
<dbReference type="Proteomes" id="UP001642260">
    <property type="component" value="Unassembled WGS sequence"/>
</dbReference>
<name>A0ABC8JQM1_ERUVS</name>
<evidence type="ECO:0000313" key="4">
    <source>
        <dbReference type="Proteomes" id="UP001642260"/>
    </source>
</evidence>
<feature type="region of interest" description="Disordered" evidence="2">
    <location>
        <begin position="470"/>
        <end position="542"/>
    </location>
</feature>
<keyword evidence="4" id="KW-1185">Reference proteome</keyword>
<feature type="region of interest" description="Disordered" evidence="2">
    <location>
        <begin position="1"/>
        <end position="110"/>
    </location>
</feature>
<proteinExistence type="predicted"/>
<feature type="region of interest" description="Disordered" evidence="2">
    <location>
        <begin position="607"/>
        <end position="632"/>
    </location>
</feature>
<sequence>MKVTGKPYQTATLPNSNSETNLFTNPPDLRALQRATTVTKRRARNPSLTRQRRSAVPGGRRSRPETPLLKWKVEDRKTERGGVVVEEDDDYEDEREATSRRKDRRKTTRPVSVRKLAAGLWRLQVPDAVVSGGGERKVKEGLGFQGGVPYLYHHSDKLSGGSKNRMRQNPSTIATTKNGFLCSLEPSMPFPHSAMEGATKWDPVCMDTMEEVHQIYSNMKRIDQQVNAVSLVTSLEAELEEAHARIEDLESEKRSHKKKLEQFLRKVSEERAAWRSREHEKVRAIIDDMKADMSREKKTRQRLEIVNHKLVNELADSKLAAKRYMQDYEKERKARELIEEVCDELAKEIGEDKAEIEALKRESMSLREEVDDERRMLQMAEVWREERVQMKLIDAKVALEERYSQMNKLVAGLESFLKSRDVVTDVKEVREAELLRETAASVDIQEIKEFTYEPANPDDIFTMLEEMNLGEGQDKEMEKPVAYSPKGRHSDALTHQNEEDDSGWETVSHVEEQGSSYSPDGSIPSVNNHHHRESNASSGGTEFLGKGWDETMMTPTTEISEVCSVPRRSSKKVSSIAKLWRSSGASNNGDRDNNSFKVISVEGMNGGRVSNGRKSSVGMVSSPERGSSKGGFSPMMDLVGQWSSSPEGGSHPHVNRGGMKGCIEWPRGAQKHSLKAKLIEARIESQKVQLKHVLKQKI</sequence>
<dbReference type="AlphaFoldDB" id="A0ABC8JQM1"/>
<evidence type="ECO:0000313" key="3">
    <source>
        <dbReference type="EMBL" id="CAH8335363.1"/>
    </source>
</evidence>
<protein>
    <submittedName>
        <fullName evidence="3">Uncharacterized protein</fullName>
    </submittedName>
</protein>
<feature type="compositionally biased region" description="Basic and acidic residues" evidence="2">
    <location>
        <begin position="71"/>
        <end position="80"/>
    </location>
</feature>